<dbReference type="InterPro" id="IPR005624">
    <property type="entry name" value="PduO/GlcC-like"/>
</dbReference>
<gene>
    <name evidence="1" type="ORF">SAMN04489718_0901</name>
</gene>
<accession>A0A1H0Z8E7</accession>
<dbReference type="OrthoDB" id="9778896at2"/>
<dbReference type="SUPFAM" id="SSF143744">
    <property type="entry name" value="GlcG-like"/>
    <property type="match status" value="1"/>
</dbReference>
<reference evidence="2" key="1">
    <citation type="submission" date="2016-10" db="EMBL/GenBank/DDBJ databases">
        <authorList>
            <person name="Varghese N."/>
            <person name="Submissions S."/>
        </authorList>
    </citation>
    <scope>NUCLEOTIDE SEQUENCE [LARGE SCALE GENOMIC DNA]</scope>
    <source>
        <strain evidence="2">DSM 45459</strain>
    </source>
</reference>
<dbReference type="InterPro" id="IPR052517">
    <property type="entry name" value="GlcG_carb_metab_protein"/>
</dbReference>
<dbReference type="Pfam" id="PF03928">
    <property type="entry name" value="HbpS-like"/>
    <property type="match status" value="1"/>
</dbReference>
<proteinExistence type="predicted"/>
<evidence type="ECO:0000313" key="2">
    <source>
        <dbReference type="Proteomes" id="UP000199301"/>
    </source>
</evidence>
<dbReference type="RefSeq" id="WP_092521259.1">
    <property type="nucleotide sequence ID" value="NZ_FNKO01000001.1"/>
</dbReference>
<organism evidence="1 2">
    <name type="scientific">Actinopolyspora saharensis</name>
    <dbReference type="NCBI Taxonomy" id="995062"/>
    <lineage>
        <taxon>Bacteria</taxon>
        <taxon>Bacillati</taxon>
        <taxon>Actinomycetota</taxon>
        <taxon>Actinomycetes</taxon>
        <taxon>Actinopolysporales</taxon>
        <taxon>Actinopolysporaceae</taxon>
        <taxon>Actinopolyspora</taxon>
    </lineage>
</organism>
<name>A0A1H0Z8E7_9ACTN</name>
<dbReference type="STRING" id="995062.SAMN04489718_0901"/>
<evidence type="ECO:0000313" key="1">
    <source>
        <dbReference type="EMBL" id="SDQ23664.1"/>
    </source>
</evidence>
<dbReference type="PANTHER" id="PTHR34309">
    <property type="entry name" value="SLR1406 PROTEIN"/>
    <property type="match status" value="1"/>
</dbReference>
<protein>
    <submittedName>
        <fullName evidence="1">Uncharacterized conserved protein GlcG, DUF336 family</fullName>
    </submittedName>
</protein>
<dbReference type="AlphaFoldDB" id="A0A1H0Z8E7"/>
<dbReference type="PANTHER" id="PTHR34309:SF1">
    <property type="entry name" value="PROTEIN GLCG"/>
    <property type="match status" value="1"/>
</dbReference>
<dbReference type="InterPro" id="IPR038084">
    <property type="entry name" value="PduO/GlcC-like_sf"/>
</dbReference>
<sequence>MAGGTPTADVTTEQANAIIQAGVQKAHDLDLLMNIAVVDVGGNLKAFTRMDGAWLGSIDIAIKKARTARLFDMPSGDLGPMAQPGQPLYHIEFSNGGLITFPGGIPLANGNGQVVGAVGASGSTVDNDQAVARAGVSAFDATGTQ</sequence>
<dbReference type="Gene3D" id="3.30.450.150">
    <property type="entry name" value="Haem-degrading domain"/>
    <property type="match status" value="1"/>
</dbReference>
<keyword evidence="2" id="KW-1185">Reference proteome</keyword>
<dbReference type="EMBL" id="FNKO01000001">
    <property type="protein sequence ID" value="SDQ23664.1"/>
    <property type="molecule type" value="Genomic_DNA"/>
</dbReference>
<dbReference type="Proteomes" id="UP000199301">
    <property type="component" value="Unassembled WGS sequence"/>
</dbReference>